<reference evidence="1" key="1">
    <citation type="submission" date="2020-03" db="EMBL/GenBank/DDBJ databases">
        <title>Solimonas marina sp. nov., isolated from deep seawater of the Pacific Ocean.</title>
        <authorList>
            <person name="Liu X."/>
            <person name="Lai Q."/>
            <person name="Sun F."/>
            <person name="Gai Y."/>
            <person name="Li G."/>
            <person name="Shao Z."/>
        </authorList>
    </citation>
    <scope>NUCLEOTIDE SEQUENCE</scope>
    <source>
        <strain evidence="1">C16B3</strain>
    </source>
</reference>
<proteinExistence type="predicted"/>
<protein>
    <submittedName>
        <fullName evidence="1">Uncharacterized protein</fullName>
    </submittedName>
</protein>
<organism evidence="1 2">
    <name type="scientific">Solimonas marina</name>
    <dbReference type="NCBI Taxonomy" id="2714601"/>
    <lineage>
        <taxon>Bacteria</taxon>
        <taxon>Pseudomonadati</taxon>
        <taxon>Pseudomonadota</taxon>
        <taxon>Gammaproteobacteria</taxon>
        <taxon>Nevskiales</taxon>
        <taxon>Nevskiaceae</taxon>
        <taxon>Solimonas</taxon>
    </lineage>
</organism>
<comment type="caution">
    <text evidence="1">The sequence shown here is derived from an EMBL/GenBank/DDBJ whole genome shotgun (WGS) entry which is preliminary data.</text>
</comment>
<accession>A0A970B5D0</accession>
<dbReference type="EMBL" id="JAAVXB010000002">
    <property type="protein sequence ID" value="NKF21578.1"/>
    <property type="molecule type" value="Genomic_DNA"/>
</dbReference>
<evidence type="ECO:0000313" key="2">
    <source>
        <dbReference type="Proteomes" id="UP000653472"/>
    </source>
</evidence>
<dbReference type="Proteomes" id="UP000653472">
    <property type="component" value="Unassembled WGS sequence"/>
</dbReference>
<dbReference type="AlphaFoldDB" id="A0A970B5D0"/>
<keyword evidence="2" id="KW-1185">Reference proteome</keyword>
<dbReference type="RefSeq" id="WP_168146834.1">
    <property type="nucleotide sequence ID" value="NZ_JAAVXB010000002.1"/>
</dbReference>
<evidence type="ECO:0000313" key="1">
    <source>
        <dbReference type="EMBL" id="NKF21578.1"/>
    </source>
</evidence>
<sequence>MSLALTSGHTLVITHEKAGSTVPTHFRREAIAKGCIPVGISVDDEKKSKKATAAEKRAEQIRVAIEKLLDSDDEAAFDEDAKPNVKKLSEAVGFEVTTVERDEVWATLEAGLKK</sequence>
<name>A0A970B5D0_9GAMM</name>
<gene>
    <name evidence="1" type="ORF">G7Y82_04555</name>
</gene>